<dbReference type="AlphaFoldDB" id="A0A2M4B4Y5"/>
<proteinExistence type="predicted"/>
<evidence type="ECO:0000256" key="1">
    <source>
        <dbReference type="SAM" id="MobiDB-lite"/>
    </source>
</evidence>
<protein>
    <submittedName>
        <fullName evidence="3">Putative secreted protein</fullName>
    </submittedName>
</protein>
<name>A0A2M4B4Y5_9DIPT</name>
<keyword evidence="2" id="KW-0732">Signal</keyword>
<feature type="region of interest" description="Disordered" evidence="1">
    <location>
        <begin position="33"/>
        <end position="79"/>
    </location>
</feature>
<evidence type="ECO:0000313" key="3">
    <source>
        <dbReference type="EMBL" id="MBW48114.1"/>
    </source>
</evidence>
<feature type="chain" id="PRO_5014617261" evidence="2">
    <location>
        <begin position="20"/>
        <end position="119"/>
    </location>
</feature>
<sequence length="119" mass="12965">MGTAAAWDAMANWMALAVAVPIWRRWRRSSSGSHRAVNASTLPHTTRPRRAARRGTTAPTSTRPAVPPSMSTSTANRSTGVPVRWTRLLGLVNVQVRRSHPKRPVRPLAVAASWVRGAP</sequence>
<dbReference type="EMBL" id="GGFK01014793">
    <property type="protein sequence ID" value="MBW48114.1"/>
    <property type="molecule type" value="Transcribed_RNA"/>
</dbReference>
<organism evidence="3">
    <name type="scientific">Anopheles triannulatus</name>
    <dbReference type="NCBI Taxonomy" id="58253"/>
    <lineage>
        <taxon>Eukaryota</taxon>
        <taxon>Metazoa</taxon>
        <taxon>Ecdysozoa</taxon>
        <taxon>Arthropoda</taxon>
        <taxon>Hexapoda</taxon>
        <taxon>Insecta</taxon>
        <taxon>Pterygota</taxon>
        <taxon>Neoptera</taxon>
        <taxon>Endopterygota</taxon>
        <taxon>Diptera</taxon>
        <taxon>Nematocera</taxon>
        <taxon>Culicoidea</taxon>
        <taxon>Culicidae</taxon>
        <taxon>Anophelinae</taxon>
        <taxon>Anopheles</taxon>
    </lineage>
</organism>
<evidence type="ECO:0000256" key="2">
    <source>
        <dbReference type="SAM" id="SignalP"/>
    </source>
</evidence>
<feature type="compositionally biased region" description="Polar residues" evidence="1">
    <location>
        <begin position="69"/>
        <end position="79"/>
    </location>
</feature>
<accession>A0A2M4B4Y5</accession>
<reference evidence="3" key="1">
    <citation type="submission" date="2018-01" db="EMBL/GenBank/DDBJ databases">
        <title>An insight into the sialome of Amazonian anophelines.</title>
        <authorList>
            <person name="Ribeiro J.M."/>
            <person name="Scarpassa V."/>
            <person name="Calvo E."/>
        </authorList>
    </citation>
    <scope>NUCLEOTIDE SEQUENCE</scope>
    <source>
        <tissue evidence="3">Salivary glands</tissue>
    </source>
</reference>
<feature type="compositionally biased region" description="Low complexity" evidence="1">
    <location>
        <begin position="54"/>
        <end position="64"/>
    </location>
</feature>
<feature type="signal peptide" evidence="2">
    <location>
        <begin position="1"/>
        <end position="19"/>
    </location>
</feature>